<evidence type="ECO:0000313" key="3">
    <source>
        <dbReference type="EMBL" id="MCV3728535.1"/>
    </source>
</evidence>
<dbReference type="EMBL" id="JAOXHL010000002">
    <property type="protein sequence ID" value="MCV3728535.1"/>
    <property type="molecule type" value="Genomic_DNA"/>
</dbReference>
<gene>
    <name evidence="3" type="ORF">OF376_01995</name>
</gene>
<dbReference type="PROSITE" id="PS51257">
    <property type="entry name" value="PROKAR_LIPOPROTEIN"/>
    <property type="match status" value="1"/>
</dbReference>
<keyword evidence="1" id="KW-0175">Coiled coil</keyword>
<feature type="signal peptide" evidence="2">
    <location>
        <begin position="1"/>
        <end position="23"/>
    </location>
</feature>
<evidence type="ECO:0000256" key="1">
    <source>
        <dbReference type="SAM" id="Coils"/>
    </source>
</evidence>
<keyword evidence="2" id="KW-0732">Signal</keyword>
<sequence>MRKINKKILWSSLGIIGTTAIIASVATSCNETDNSASNKKLTEAQTKINDLNAEIEQLKHDKADVDVQLAEAKQQNEALSVKVQELKTNKPKTPEVEGYETLTLDQKKIAEMIQLGDMDEYDGIYILKHLDNKYNKLVYTEKQPLKIESQYTRIVELELTNLETIGFAQLQNLNNLKKLVAPMLVTIEPHGLKSNPKLAQIDAPSLTTVLYEGLAYNPELKILNTPKLITYAGYSFTGTTIDTVNSNLSETAKETIESYAHPDEEKNNDKQ</sequence>
<dbReference type="RefSeq" id="WP_263821852.1">
    <property type="nucleotide sequence ID" value="NZ_JAOXHL010000002.1"/>
</dbReference>
<protein>
    <submittedName>
        <fullName evidence="3">Uncharacterized protein</fullName>
    </submittedName>
</protein>
<accession>A0ABT3BMS9</accession>
<proteinExistence type="predicted"/>
<keyword evidence="4" id="KW-1185">Reference proteome</keyword>
<evidence type="ECO:0000256" key="2">
    <source>
        <dbReference type="SAM" id="SignalP"/>
    </source>
</evidence>
<dbReference type="InterPro" id="IPR054816">
    <property type="entry name" value="Lipoprotein_mollicutes-type_CS"/>
</dbReference>
<dbReference type="Proteomes" id="UP001208245">
    <property type="component" value="Unassembled WGS sequence"/>
</dbReference>
<reference evidence="3 4" key="1">
    <citation type="journal article" date="2020" name="Int. J. Syst. Evol. Microbiol.">
        <title>Ureaplasma miroungigenitalium sp. nov. isolated from northern elephant seals (Mirounga angustirostris) and Ureaplasma zalophigenitalium sp. nov. isolated from California sea lions (Zalophus californianus).</title>
        <authorList>
            <person name="Volokhov D.V."/>
            <person name="Gulland F.M."/>
            <person name="Gao Y."/>
            <person name="Chizhikov V.E."/>
        </authorList>
    </citation>
    <scope>NUCLEOTIDE SEQUENCE [LARGE SCALE GENOMIC DNA]</scope>
    <source>
        <strain evidence="3 4">ES3182-GEN</strain>
    </source>
</reference>
<organism evidence="3 4">
    <name type="scientific">Ureaplasma miroungigenitalium</name>
    <dbReference type="NCBI Taxonomy" id="1042321"/>
    <lineage>
        <taxon>Bacteria</taxon>
        <taxon>Bacillati</taxon>
        <taxon>Mycoplasmatota</taxon>
        <taxon>Mycoplasmoidales</taxon>
        <taxon>Mycoplasmoidaceae</taxon>
        <taxon>Ureaplasma</taxon>
    </lineage>
</organism>
<dbReference type="NCBIfam" id="NF045726">
    <property type="entry name" value="XXplasma_LP"/>
    <property type="match status" value="1"/>
</dbReference>
<evidence type="ECO:0000313" key="4">
    <source>
        <dbReference type="Proteomes" id="UP001208245"/>
    </source>
</evidence>
<name>A0ABT3BMS9_9BACT</name>
<comment type="caution">
    <text evidence="3">The sequence shown here is derived from an EMBL/GenBank/DDBJ whole genome shotgun (WGS) entry which is preliminary data.</text>
</comment>
<feature type="coiled-coil region" evidence="1">
    <location>
        <begin position="34"/>
        <end position="89"/>
    </location>
</feature>
<feature type="chain" id="PRO_5046349975" evidence="2">
    <location>
        <begin position="24"/>
        <end position="271"/>
    </location>
</feature>